<accession>Q39SL5</accession>
<dbReference type="RefSeq" id="WP_004513494.1">
    <property type="nucleotide sequence ID" value="NC_007517.1"/>
</dbReference>
<keyword evidence="1" id="KW-0418">Kinase</keyword>
<dbReference type="AlphaFoldDB" id="Q39SL5"/>
<dbReference type="InterPro" id="IPR036890">
    <property type="entry name" value="HATPase_C_sf"/>
</dbReference>
<dbReference type="EMBL" id="CP000148">
    <property type="protein sequence ID" value="ABB32759.1"/>
    <property type="molecule type" value="Genomic_DNA"/>
</dbReference>
<keyword evidence="1" id="KW-0808">Transferase</keyword>
<reference evidence="1 2" key="2">
    <citation type="journal article" date="2009" name="BMC Microbiol.">
        <title>The genome sequence of Geobacter metallireducens: features of metabolism, physiology and regulation common and dissimilar to Geobacter sulfurreducens.</title>
        <authorList>
            <person name="Aklujkar M."/>
            <person name="Krushkal J."/>
            <person name="DiBartolo G."/>
            <person name="Lapidus A."/>
            <person name="Land M.L."/>
            <person name="Lovley D.R."/>
        </authorList>
    </citation>
    <scope>NUCLEOTIDE SEQUENCE [LARGE SCALE GENOMIC DNA]</scope>
    <source>
        <strain evidence="2">ATCC 53774 / DSM 7210 / GS-15</strain>
    </source>
</reference>
<dbReference type="eggNOG" id="COG2172">
    <property type="taxonomic scope" value="Bacteria"/>
</dbReference>
<dbReference type="KEGG" id="gme:Gmet_2540"/>
<dbReference type="GO" id="GO:0016301">
    <property type="term" value="F:kinase activity"/>
    <property type="evidence" value="ECO:0007669"/>
    <property type="project" value="UniProtKB-KW"/>
</dbReference>
<dbReference type="SUPFAM" id="SSF55874">
    <property type="entry name" value="ATPase domain of HSP90 chaperone/DNA topoisomerase II/histidine kinase"/>
    <property type="match status" value="1"/>
</dbReference>
<name>Q39SL5_GEOMG</name>
<evidence type="ECO:0000313" key="2">
    <source>
        <dbReference type="Proteomes" id="UP000007073"/>
    </source>
</evidence>
<gene>
    <name evidence="1" type="ordered locus">Gmet_2540</name>
</gene>
<organism evidence="1 2">
    <name type="scientific">Geobacter metallireducens (strain ATCC 53774 / DSM 7210 / GS-15)</name>
    <dbReference type="NCBI Taxonomy" id="269799"/>
    <lineage>
        <taxon>Bacteria</taxon>
        <taxon>Pseudomonadati</taxon>
        <taxon>Thermodesulfobacteriota</taxon>
        <taxon>Desulfuromonadia</taxon>
        <taxon>Geobacterales</taxon>
        <taxon>Geobacteraceae</taxon>
        <taxon>Geobacter</taxon>
    </lineage>
</organism>
<reference evidence="1 2" key="1">
    <citation type="submission" date="2005-10" db="EMBL/GenBank/DDBJ databases">
        <title>Complete sequence of Geobacter metallireducens GS-15.</title>
        <authorList>
            <consortium name="US DOE Joint Genome Institute"/>
            <person name="Copeland A."/>
            <person name="Lucas S."/>
            <person name="Lapidus A."/>
            <person name="Barry K."/>
            <person name="Detter J.C."/>
            <person name="Glavina T."/>
            <person name="Hammon N."/>
            <person name="Israni S."/>
            <person name="Pitluck S."/>
            <person name="Di Bartolo G."/>
            <person name="Chain P."/>
            <person name="Schmutz J."/>
            <person name="Larimer F."/>
            <person name="Land M."/>
            <person name="Kyrpides N."/>
            <person name="Ivanova N."/>
            <person name="Richardson P."/>
        </authorList>
    </citation>
    <scope>NUCLEOTIDE SEQUENCE [LARGE SCALE GENOMIC DNA]</scope>
    <source>
        <strain evidence="2">ATCC 53774 / DSM 7210 / GS-15</strain>
    </source>
</reference>
<proteinExistence type="predicted"/>
<protein>
    <submittedName>
        <fullName evidence="1">Histidine kinase-like ATPase</fullName>
    </submittedName>
</protein>
<keyword evidence="2" id="KW-1185">Reference proteome</keyword>
<dbReference type="Gene3D" id="3.30.565.10">
    <property type="entry name" value="Histidine kinase-like ATPase, C-terminal domain"/>
    <property type="match status" value="1"/>
</dbReference>
<dbReference type="HOGENOM" id="CLU_810728_0_0_7"/>
<dbReference type="STRING" id="269799.Gmet_2540"/>
<evidence type="ECO:0000313" key="1">
    <source>
        <dbReference type="EMBL" id="ABB32759.1"/>
    </source>
</evidence>
<dbReference type="Proteomes" id="UP000007073">
    <property type="component" value="Chromosome"/>
</dbReference>
<sequence length="342" mass="38120">MDNSVTVQVPARLDIENAISFIHQIYELPPAKEYIFDFILLSWVEPFALLYVSYHLANFLGDTPGITLKVARFNIYNAHLYAAHMGFFKSFGLDFGNNAGQAKGSAYYIPITIFNVDQIRSESHTEGVHIGDVLESKARDLAKMLTRRNDGDLVDTLEFSLREMFRNVVEHSGAKRIGICGQYWPTKHMVEIAILDNGIGIKESLKNNPFLLIETDKDALNCALLPGVSGKAYRGAKTNKGKGHWSNSGFGLFMTSELCRNGGSFFICSKSSGIMLRERSKRNVVTQLDGTALRLIIDTSSLRQVTESLSEFREKGYRIAKELNGAVIDPSAASLMLSRDFQ</sequence>